<keyword evidence="2" id="KW-0677">Repeat</keyword>
<dbReference type="InterPro" id="IPR000571">
    <property type="entry name" value="Znf_CCCH"/>
</dbReference>
<dbReference type="GO" id="GO:0008270">
    <property type="term" value="F:zinc ion binding"/>
    <property type="evidence" value="ECO:0007669"/>
    <property type="project" value="UniProtKB-KW"/>
</dbReference>
<evidence type="ECO:0000256" key="4">
    <source>
        <dbReference type="ARBA" id="ARBA00022833"/>
    </source>
</evidence>
<organism evidence="8">
    <name type="scientific">Vitrella brassicaformis</name>
    <dbReference type="NCBI Taxonomy" id="1169539"/>
    <lineage>
        <taxon>Eukaryota</taxon>
        <taxon>Sar</taxon>
        <taxon>Alveolata</taxon>
        <taxon>Colpodellida</taxon>
        <taxon>Vitrellaceae</taxon>
        <taxon>Vitrella</taxon>
    </lineage>
</organism>
<keyword evidence="4 5" id="KW-0862">Zinc</keyword>
<gene>
    <name evidence="8" type="ORF">VBRA1451_LOCUS19158</name>
</gene>
<name>A0A7S1K5S2_9ALVE</name>
<dbReference type="GO" id="GO:0003729">
    <property type="term" value="F:mRNA binding"/>
    <property type="evidence" value="ECO:0007669"/>
    <property type="project" value="InterPro"/>
</dbReference>
<dbReference type="Pfam" id="PF00642">
    <property type="entry name" value="zf-CCCH"/>
    <property type="match status" value="2"/>
</dbReference>
<reference evidence="8" key="1">
    <citation type="submission" date="2021-01" db="EMBL/GenBank/DDBJ databases">
        <authorList>
            <person name="Corre E."/>
            <person name="Pelletier E."/>
            <person name="Niang G."/>
            <person name="Scheremetjew M."/>
            <person name="Finn R."/>
            <person name="Kale V."/>
            <person name="Holt S."/>
            <person name="Cochrane G."/>
            <person name="Meng A."/>
            <person name="Brown T."/>
            <person name="Cohen L."/>
        </authorList>
    </citation>
    <scope>NUCLEOTIDE SEQUENCE</scope>
    <source>
        <strain evidence="8">CCMP3346</strain>
    </source>
</reference>
<sequence length="196" mass="22241">MMESEGDRQRRLQGRPPDTPHDDVRDGSAAPDVQEEPARDESSGMDDPPVSGASEPPPAPRQQAAEMGFGRKTALCKYWAPHWSKNRCIYGRDCYFAHGEDELRLPTHLPKTKLCPVFLKTGECSKGRSCPLAHGDQERHDVREMSDEPCRFFLEGRCNRGSMCRYYHDTADKPKTGRGPILGDFVPTAYYRSRRR</sequence>
<feature type="domain" description="C3H1-type" evidence="7">
    <location>
        <begin position="144"/>
        <end position="171"/>
    </location>
</feature>
<evidence type="ECO:0000256" key="1">
    <source>
        <dbReference type="ARBA" id="ARBA00022723"/>
    </source>
</evidence>
<dbReference type="InterPro" id="IPR045877">
    <property type="entry name" value="ZFP36-like"/>
</dbReference>
<dbReference type="InterPro" id="IPR036855">
    <property type="entry name" value="Znf_CCCH_sf"/>
</dbReference>
<feature type="zinc finger region" description="C3H1-type" evidence="5">
    <location>
        <begin position="144"/>
        <end position="171"/>
    </location>
</feature>
<evidence type="ECO:0000313" key="8">
    <source>
        <dbReference type="EMBL" id="CAD9064088.1"/>
    </source>
</evidence>
<keyword evidence="1 5" id="KW-0479">Metal-binding</keyword>
<dbReference type="Gene3D" id="6.10.250.3220">
    <property type="match status" value="1"/>
</dbReference>
<evidence type="ECO:0000259" key="7">
    <source>
        <dbReference type="PROSITE" id="PS50103"/>
    </source>
</evidence>
<feature type="region of interest" description="Disordered" evidence="6">
    <location>
        <begin position="1"/>
        <end position="65"/>
    </location>
</feature>
<dbReference type="SMART" id="SM00356">
    <property type="entry name" value="ZnF_C3H1"/>
    <property type="match status" value="3"/>
</dbReference>
<evidence type="ECO:0000256" key="5">
    <source>
        <dbReference type="PROSITE-ProRule" id="PRU00723"/>
    </source>
</evidence>
<protein>
    <recommendedName>
        <fullName evidence="7">C3H1-type domain-containing protein</fullName>
    </recommendedName>
</protein>
<dbReference type="Gene3D" id="4.10.1000.10">
    <property type="entry name" value="Zinc finger, CCCH-type"/>
    <property type="match status" value="2"/>
</dbReference>
<accession>A0A7S1K5S2</accession>
<proteinExistence type="predicted"/>
<dbReference type="SUPFAM" id="SSF90229">
    <property type="entry name" value="CCCH zinc finger"/>
    <property type="match status" value="3"/>
</dbReference>
<feature type="zinc finger region" description="C3H1-type" evidence="5">
    <location>
        <begin position="109"/>
        <end position="137"/>
    </location>
</feature>
<dbReference type="PANTHER" id="PTHR12547">
    <property type="entry name" value="CCCH ZINC FINGER/TIS11-RELATED"/>
    <property type="match status" value="1"/>
</dbReference>
<evidence type="ECO:0000256" key="6">
    <source>
        <dbReference type="SAM" id="MobiDB-lite"/>
    </source>
</evidence>
<feature type="domain" description="C3H1-type" evidence="7">
    <location>
        <begin position="70"/>
        <end position="101"/>
    </location>
</feature>
<feature type="zinc finger region" description="C3H1-type" evidence="5">
    <location>
        <begin position="70"/>
        <end position="101"/>
    </location>
</feature>
<feature type="compositionally biased region" description="Basic and acidic residues" evidence="6">
    <location>
        <begin position="1"/>
        <end position="10"/>
    </location>
</feature>
<dbReference type="PANTHER" id="PTHR12547:SF18">
    <property type="entry name" value="PROTEIN TIS11"/>
    <property type="match status" value="1"/>
</dbReference>
<dbReference type="PROSITE" id="PS50103">
    <property type="entry name" value="ZF_C3H1"/>
    <property type="match status" value="3"/>
</dbReference>
<dbReference type="AlphaFoldDB" id="A0A7S1K5S2"/>
<evidence type="ECO:0000256" key="2">
    <source>
        <dbReference type="ARBA" id="ARBA00022737"/>
    </source>
</evidence>
<feature type="domain" description="C3H1-type" evidence="7">
    <location>
        <begin position="109"/>
        <end position="137"/>
    </location>
</feature>
<keyword evidence="3 5" id="KW-0863">Zinc-finger</keyword>
<evidence type="ECO:0000256" key="3">
    <source>
        <dbReference type="ARBA" id="ARBA00022771"/>
    </source>
</evidence>
<dbReference type="EMBL" id="HBGB01032580">
    <property type="protein sequence ID" value="CAD9064088.1"/>
    <property type="molecule type" value="Transcribed_RNA"/>
</dbReference>